<keyword evidence="3" id="KW-1185">Reference proteome</keyword>
<evidence type="ECO:0000313" key="2">
    <source>
        <dbReference type="EMBL" id="CEK11843.1"/>
    </source>
</evidence>
<dbReference type="PATRIC" id="fig|449.7.peg.1386"/>
<dbReference type="Proteomes" id="UP000032803">
    <property type="component" value="Chromosome I"/>
</dbReference>
<name>A0A0A8USW9_LEGHA</name>
<dbReference type="HOGENOM" id="CLU_014718_0_0_6"/>
<organism evidence="2 3">
    <name type="scientific">Legionella hackeliae</name>
    <dbReference type="NCBI Taxonomy" id="449"/>
    <lineage>
        <taxon>Bacteria</taxon>
        <taxon>Pseudomonadati</taxon>
        <taxon>Pseudomonadota</taxon>
        <taxon>Gammaproteobacteria</taxon>
        <taxon>Legionellales</taxon>
        <taxon>Legionellaceae</taxon>
        <taxon>Legionella</taxon>
    </lineage>
</organism>
<feature type="region of interest" description="Disordered" evidence="1">
    <location>
        <begin position="623"/>
        <end position="652"/>
    </location>
</feature>
<dbReference type="OrthoDB" id="5652348at2"/>
<evidence type="ECO:0000256" key="1">
    <source>
        <dbReference type="SAM" id="MobiDB-lite"/>
    </source>
</evidence>
<dbReference type="RefSeq" id="WP_045106959.1">
    <property type="nucleotide sequence ID" value="NZ_LN681225.1"/>
</dbReference>
<sequence length="652" mass="75108">MVQFYNYEQIVGLLDGSQVTRKSAHTVQFVEYEQNQKKVPIVYKENKGGKPIASVRETVFSELARLLMAPHLTPPQHIVINGSRQIVGTAVDNMAMSIAKREKIGSTKFYKIRDASYATDLTSPTQLSTDISFGFLNQMPGGFFAHLMKERDEERLSIDMESLASVLTCSYFLEEDDLHKGNIGYYVTEKDGKPHVTFFKIDHDLLLTDSITSFYDSRFQNLSNRQDHFNITRHDLLHFPDLRDSSNYYWPTRRRFVVKIGDDKIYSNSADRDAFKRLQADDEFNRYKWKHLLKSILIPDELVRHAILMHLESSNYQDLSEINLISQAMQERVSKLRAVLFSTSHFNQYLTSEDGEKDLFDCMQELGNHLNEITGIAEEVKNKILRDLEVQTDHYKHIAQQQPFSTDTPLHAAIRLGDYRFEKSHLRYVGRENGSKELPIDIAAAYATDYDPFSEQVNPSKDPFCVIKHLLQNGAKMTPKVEELLKEKNINIHTYQFNSQYLQWQVNNYSDLSDLITTIGSDNSLTLKTKKNITLQVVENHIHKLKPEELALFKIDLNGSSYMARKPEFLFISQLRSTFWFIRFIFGLYGNSSTKKELNNLIQNAQNTLSKGYSPYSFFSSTSSNSQRASIVTEEKGANTADDEDTSLREIP</sequence>
<dbReference type="InterPro" id="IPR049972">
    <property type="entry name" value="T4SS_AnkK"/>
</dbReference>
<dbReference type="AlphaFoldDB" id="A0A0A8USW9"/>
<dbReference type="NCBIfam" id="NF043026">
    <property type="entry name" value="T4SS_AnkK"/>
    <property type="match status" value="1"/>
</dbReference>
<reference evidence="3" key="1">
    <citation type="submission" date="2014-09" db="EMBL/GenBank/DDBJ databases">
        <authorList>
            <person name="Gomez-Valero L."/>
        </authorList>
    </citation>
    <scope>NUCLEOTIDE SEQUENCE [LARGE SCALE GENOMIC DNA]</scope>
    <source>
        <strain evidence="3">ATCC35250</strain>
    </source>
</reference>
<gene>
    <name evidence="2" type="ORF">LHA_2849</name>
</gene>
<dbReference type="STRING" id="449.LHA_2849"/>
<accession>A0A0A8USW9</accession>
<dbReference type="KEGG" id="lha:LHA_2849"/>
<proteinExistence type="predicted"/>
<evidence type="ECO:0000313" key="3">
    <source>
        <dbReference type="Proteomes" id="UP000032803"/>
    </source>
</evidence>
<protein>
    <submittedName>
        <fullName evidence="2">Putative Cardiac ankyrin repeat-containing protein K</fullName>
    </submittedName>
</protein>
<dbReference type="EMBL" id="LN681225">
    <property type="protein sequence ID" value="CEK11843.1"/>
    <property type="molecule type" value="Genomic_DNA"/>
</dbReference>